<dbReference type="EMBL" id="KI630932">
    <property type="protein sequence ID" value="EYU31601.1"/>
    <property type="molecule type" value="Genomic_DNA"/>
</dbReference>
<name>A0A022QUM4_ERYGU</name>
<evidence type="ECO:0000259" key="1">
    <source>
        <dbReference type="Pfam" id="PF23156"/>
    </source>
</evidence>
<dbReference type="AlphaFoldDB" id="A0A022QUM4"/>
<dbReference type="KEGG" id="egt:105964411"/>
<dbReference type="OMA" id="HYSNFAL"/>
<dbReference type="PANTHER" id="PTHR33270:SF7">
    <property type="entry name" value="SNRNP25 UBIQUITIN-LIKE DOMAIN-CONTAINING PROTEIN"/>
    <property type="match status" value="1"/>
</dbReference>
<protein>
    <recommendedName>
        <fullName evidence="1">DUF7054 domain-containing protein</fullName>
    </recommendedName>
</protein>
<evidence type="ECO:0000313" key="3">
    <source>
        <dbReference type="Proteomes" id="UP000030748"/>
    </source>
</evidence>
<dbReference type="Proteomes" id="UP000030748">
    <property type="component" value="Unassembled WGS sequence"/>
</dbReference>
<dbReference type="Pfam" id="PF23156">
    <property type="entry name" value="DUF7054"/>
    <property type="match status" value="1"/>
</dbReference>
<gene>
    <name evidence="2" type="ORF">MIMGU_mgv1a016142mg</name>
</gene>
<dbReference type="eggNOG" id="KOG4197">
    <property type="taxonomic scope" value="Eukaryota"/>
</dbReference>
<dbReference type="InterPro" id="IPR040358">
    <property type="entry name" value="At4g22758-like"/>
</dbReference>
<accession>A0A022QUM4</accession>
<evidence type="ECO:0000313" key="2">
    <source>
        <dbReference type="EMBL" id="EYU31601.1"/>
    </source>
</evidence>
<sequence length="133" mass="14837">MDYKNASKHKDDGIVVEPRRKYGGLVEKLAAMYGGGGEKQRQMTKLLVKVNIQNSLGPIHVVMSPENTVGDLTKAAVAVYVKEKRRPLLGNSNPGCFQLHYSQFSLECLGEDEKLIDLGSRNFFLCPKLRNEV</sequence>
<dbReference type="STRING" id="4155.A0A022QUM4"/>
<proteinExistence type="predicted"/>
<keyword evidence="3" id="KW-1185">Reference proteome</keyword>
<organism evidence="2 3">
    <name type="scientific">Erythranthe guttata</name>
    <name type="common">Yellow monkey flower</name>
    <name type="synonym">Mimulus guttatus</name>
    <dbReference type="NCBI Taxonomy" id="4155"/>
    <lineage>
        <taxon>Eukaryota</taxon>
        <taxon>Viridiplantae</taxon>
        <taxon>Streptophyta</taxon>
        <taxon>Embryophyta</taxon>
        <taxon>Tracheophyta</taxon>
        <taxon>Spermatophyta</taxon>
        <taxon>Magnoliopsida</taxon>
        <taxon>eudicotyledons</taxon>
        <taxon>Gunneridae</taxon>
        <taxon>Pentapetalae</taxon>
        <taxon>asterids</taxon>
        <taxon>lamiids</taxon>
        <taxon>Lamiales</taxon>
        <taxon>Phrymaceae</taxon>
        <taxon>Erythranthe</taxon>
    </lineage>
</organism>
<dbReference type="PANTHER" id="PTHR33270">
    <property type="entry name" value="BNAC05G50380D PROTEIN"/>
    <property type="match status" value="1"/>
</dbReference>
<dbReference type="InterPro" id="IPR055482">
    <property type="entry name" value="DUF7054"/>
</dbReference>
<reference evidence="2 3" key="1">
    <citation type="journal article" date="2013" name="Proc. Natl. Acad. Sci. U.S.A.">
        <title>Fine-scale variation in meiotic recombination in Mimulus inferred from population shotgun sequencing.</title>
        <authorList>
            <person name="Hellsten U."/>
            <person name="Wright K.M."/>
            <person name="Jenkins J."/>
            <person name="Shu S."/>
            <person name="Yuan Y."/>
            <person name="Wessler S.R."/>
            <person name="Schmutz J."/>
            <person name="Willis J.H."/>
            <person name="Rokhsar D.S."/>
        </authorList>
    </citation>
    <scope>NUCLEOTIDE SEQUENCE [LARGE SCALE GENOMIC DNA]</scope>
    <source>
        <strain evidence="3">cv. DUN x IM62</strain>
    </source>
</reference>
<dbReference type="PhylomeDB" id="A0A022QUM4"/>
<feature type="domain" description="DUF7054" evidence="1">
    <location>
        <begin position="43"/>
        <end position="126"/>
    </location>
</feature>
<dbReference type="OrthoDB" id="651546at2759"/>